<comment type="caution">
    <text evidence="2">The sequence shown here is derived from an EMBL/GenBank/DDBJ whole genome shotgun (WGS) entry which is preliminary data.</text>
</comment>
<accession>A0A136LWF4</accession>
<sequence length="125" mass="14145">MEWFYGKFDEQSGRPGSTFIEGSFDEQSRTATLKTIRVESALRGSGLADSLLEMFVTAARMRGMQRIRGVFSPDEGCEDRARRFYERNGFRIGSDERPFGLGGTYTFETVEYDLTDPQQGQTPTS</sequence>
<dbReference type="AlphaFoldDB" id="A0A136LWF4"/>
<dbReference type="Proteomes" id="UP000070457">
    <property type="component" value="Unassembled WGS sequence"/>
</dbReference>
<dbReference type="STRING" id="1617426.TR69_WS6001001285"/>
<dbReference type="Gene3D" id="3.40.630.30">
    <property type="match status" value="1"/>
</dbReference>
<dbReference type="InterPro" id="IPR016181">
    <property type="entry name" value="Acyl_CoA_acyltransferase"/>
</dbReference>
<dbReference type="Pfam" id="PF13508">
    <property type="entry name" value="Acetyltransf_7"/>
    <property type="match status" value="1"/>
</dbReference>
<evidence type="ECO:0000313" key="3">
    <source>
        <dbReference type="Proteomes" id="UP000070457"/>
    </source>
</evidence>
<dbReference type="EMBL" id="JYNZ01000005">
    <property type="protein sequence ID" value="KXK25993.1"/>
    <property type="molecule type" value="Genomic_DNA"/>
</dbReference>
<dbReference type="SUPFAM" id="SSF55729">
    <property type="entry name" value="Acyl-CoA N-acyltransferases (Nat)"/>
    <property type="match status" value="1"/>
</dbReference>
<gene>
    <name evidence="2" type="ORF">TR69_WS6001001285</name>
</gene>
<keyword evidence="2" id="KW-0808">Transferase</keyword>
<name>A0A136LWF4_9BACT</name>
<evidence type="ECO:0000259" key="1">
    <source>
        <dbReference type="PROSITE" id="PS51186"/>
    </source>
</evidence>
<organism evidence="2 3">
    <name type="scientific">candidate division WS6 bacterium OLB20</name>
    <dbReference type="NCBI Taxonomy" id="1617426"/>
    <lineage>
        <taxon>Bacteria</taxon>
        <taxon>Candidatus Dojkabacteria</taxon>
    </lineage>
</organism>
<dbReference type="CDD" id="cd04301">
    <property type="entry name" value="NAT_SF"/>
    <property type="match status" value="1"/>
</dbReference>
<feature type="domain" description="N-acetyltransferase" evidence="1">
    <location>
        <begin position="19"/>
        <end position="117"/>
    </location>
</feature>
<proteinExistence type="predicted"/>
<protein>
    <submittedName>
        <fullName evidence="2">Acetyltransferase (GNAT) family protein</fullName>
    </submittedName>
</protein>
<reference evidence="2 3" key="1">
    <citation type="submission" date="2015-02" db="EMBL/GenBank/DDBJ databases">
        <title>Improved understanding of the partial-nitritation anammox process through 23 genomes representing the majority of the microbial community.</title>
        <authorList>
            <person name="Speth D.R."/>
            <person name="In T Zandt M."/>
            <person name="Guerrero Cruz S."/>
            <person name="Jetten M.S."/>
            <person name="Dutilh B.E."/>
        </authorList>
    </citation>
    <scope>NUCLEOTIDE SEQUENCE [LARGE SCALE GENOMIC DNA]</scope>
    <source>
        <strain evidence="2">OLB20</strain>
    </source>
</reference>
<dbReference type="PROSITE" id="PS51186">
    <property type="entry name" value="GNAT"/>
    <property type="match status" value="1"/>
</dbReference>
<dbReference type="InterPro" id="IPR000182">
    <property type="entry name" value="GNAT_dom"/>
</dbReference>
<dbReference type="GO" id="GO:0016747">
    <property type="term" value="F:acyltransferase activity, transferring groups other than amino-acyl groups"/>
    <property type="evidence" value="ECO:0007669"/>
    <property type="project" value="InterPro"/>
</dbReference>
<evidence type="ECO:0000313" key="2">
    <source>
        <dbReference type="EMBL" id="KXK25993.1"/>
    </source>
</evidence>